<organism evidence="2 3">
    <name type="scientific">Crenobacter oryzisoli</name>
    <dbReference type="NCBI Taxonomy" id="3056844"/>
    <lineage>
        <taxon>Bacteria</taxon>
        <taxon>Pseudomonadati</taxon>
        <taxon>Pseudomonadota</taxon>
        <taxon>Betaproteobacteria</taxon>
        <taxon>Neisseriales</taxon>
        <taxon>Neisseriaceae</taxon>
        <taxon>Crenobacter</taxon>
    </lineage>
</organism>
<name>A0ABT7XJD9_9NEIS</name>
<keyword evidence="1" id="KW-0472">Membrane</keyword>
<protein>
    <recommendedName>
        <fullName evidence="4">DUF2628 domain-containing protein</fullName>
    </recommendedName>
</protein>
<accession>A0ABT7XJD9</accession>
<keyword evidence="1" id="KW-1133">Transmembrane helix</keyword>
<evidence type="ECO:0000313" key="3">
    <source>
        <dbReference type="Proteomes" id="UP001168540"/>
    </source>
</evidence>
<dbReference type="Proteomes" id="UP001168540">
    <property type="component" value="Unassembled WGS sequence"/>
</dbReference>
<evidence type="ECO:0008006" key="4">
    <source>
        <dbReference type="Google" id="ProtNLM"/>
    </source>
</evidence>
<comment type="caution">
    <text evidence="2">The sequence shown here is derived from an EMBL/GenBank/DDBJ whole genome shotgun (WGS) entry which is preliminary data.</text>
</comment>
<keyword evidence="3" id="KW-1185">Reference proteome</keyword>
<keyword evidence="1" id="KW-0812">Transmembrane</keyword>
<dbReference type="RefSeq" id="WP_289828457.1">
    <property type="nucleotide sequence ID" value="NZ_JAUEDK010000004.1"/>
</dbReference>
<gene>
    <name evidence="2" type="ORF">QU481_03255</name>
</gene>
<reference evidence="2" key="1">
    <citation type="submission" date="2023-06" db="EMBL/GenBank/DDBJ databases">
        <authorList>
            <person name="Zhang S."/>
        </authorList>
    </citation>
    <scope>NUCLEOTIDE SEQUENCE</scope>
    <source>
        <strain evidence="2">SG2303</strain>
    </source>
</reference>
<feature type="transmembrane region" description="Helical" evidence="1">
    <location>
        <begin position="74"/>
        <end position="96"/>
    </location>
</feature>
<evidence type="ECO:0000256" key="1">
    <source>
        <dbReference type="SAM" id="Phobius"/>
    </source>
</evidence>
<dbReference type="EMBL" id="JAUEDK010000004">
    <property type="protein sequence ID" value="MDN0073909.1"/>
    <property type="molecule type" value="Genomic_DNA"/>
</dbReference>
<proteinExistence type="predicted"/>
<evidence type="ECO:0000313" key="2">
    <source>
        <dbReference type="EMBL" id="MDN0073909.1"/>
    </source>
</evidence>
<feature type="transmembrane region" description="Helical" evidence="1">
    <location>
        <begin position="47"/>
        <end position="68"/>
    </location>
</feature>
<sequence length="137" mass="14797">MLGQHQSALLYQRYGYPINQDAPAWRYAITHLFTPNGIYGAWGRLGLIGYTIGFVATIPFFVLAEVYIDLIAKLIGGVDIGWLVGLLVSGISYYALSRSLDVASEETAIQSSEWALGSLTAVPLSHGEDKPLPAVPA</sequence>